<gene>
    <name evidence="11" type="primary">Aste57867_13768</name>
    <name evidence="10" type="ORF">As57867_013718</name>
    <name evidence="11" type="ORF">ASTE57867_13768</name>
</gene>
<evidence type="ECO:0000313" key="12">
    <source>
        <dbReference type="Proteomes" id="UP000332933"/>
    </source>
</evidence>
<evidence type="ECO:0000256" key="8">
    <source>
        <dbReference type="ARBA" id="ARBA00022842"/>
    </source>
</evidence>
<evidence type="ECO:0000256" key="3">
    <source>
        <dbReference type="ARBA" id="ARBA00013061"/>
    </source>
</evidence>
<comment type="cofactor">
    <cofactor evidence="1">
        <name>Mg(2+)</name>
        <dbReference type="ChEBI" id="CHEBI:18420"/>
    </cofactor>
</comment>
<accession>A0A485KZI9</accession>
<keyword evidence="4" id="KW-0808">Transferase</keyword>
<evidence type="ECO:0000256" key="1">
    <source>
        <dbReference type="ARBA" id="ARBA00001946"/>
    </source>
</evidence>
<dbReference type="EMBL" id="VJMH01005480">
    <property type="protein sequence ID" value="KAF0695419.1"/>
    <property type="molecule type" value="Genomic_DNA"/>
</dbReference>
<dbReference type="GO" id="GO:0004618">
    <property type="term" value="F:phosphoglycerate kinase activity"/>
    <property type="evidence" value="ECO:0007669"/>
    <property type="project" value="UniProtKB-EC"/>
</dbReference>
<dbReference type="Gene3D" id="2.60.40.10">
    <property type="entry name" value="Immunoglobulins"/>
    <property type="match status" value="1"/>
</dbReference>
<sequence>MLPTKSRSSSPTRDTTEKVPGTPSPKRKKMFTVARSVPSTPTLDLSGANDTLFPLGKSSASKEEVKSVLIKQLRRDNNGKIVAHAALGNPDDIEQFDDYLLSTPSGGLKGSRAKNQSLRSLKNQNGLNKQGTFKRQGSRMAKSPSNLSLIGSDANGQSSSSVAGDGRSETPSPPDVTASKAKRQMIEYKKMLRAMPIHERISMEREKKVLLIWETRNREWENFRAKMSKKLKKPEEELVMSKASEYRQQMEEYDLINKATPQEEKHGNEYWSVSLRDEGTRYVPVGNVFSGLFCPVREDKNPMTEMIRRPMDIHRQPSPEKHGGAHHGKFNEALLARKRLLRRNIQQIRPHVIDGGHCDGLKVESQDLFEWATTSSQLHYDQLLQNERTSEEEARRQTAAGVTITLPSDRRQRDEPSPSPEEQVLIGPSLQLVDATTGKPASHEDEIHLSFHAAIATVQTKDLLLRNPGAIAIQYTWAEYGPSHRDFAVDAAGLQPRTFVSQETGVLLPHETKRLQFSFYSSTPGVFLEKWKVIIDPYLAEHNNELLYAAEHTVHLTCAAVDNRAPFQARKRYTTAVERKSTEYMVESLLRQIFTNIEYPVHVVRDMDEEKKRDTFELTNRRLSVHYTPEIYEGMAMLFERAQNLILADKQAKLMQVGGASGRADPTPSTELSPRPPILPMGTPTWDGQLPSLALAAKEADEISKANFKAQTPRNEITDDDDEDDDDENGEDDDDDVSSPRVKKVAFKPLFQLAYEELRHLALFRPHAPSILFADIARNMAFLCGEIPVVAGILALKGAPDIHADLCLRTADFLHQTVDMSVSALFEKETTLAVEHFQRKQVWIQDKLPMATGLFGKAIALVSTNLVLHVDLDVAHCFVLGPSDDAAPPSTPAIPPLVAATPGAPTTTTDGNALPPPPSPVPSEWKWMEGIETFTPAKIAHVAGMIQSLVQGYTAQFAGPAPPSSTTTTIHIVLFSAMSTPKRTKVKKKHAPLLASPNVAIPSMKHVAEKLQVVLDLPVNYVSTIEALHELVGPKPSPSSPVLDESAATTPSPASSVEGEAPLVESAQPTPPTLAFHVHLVESFELLRNPPPPKVDSTPVEEKPKEEKKEKGAKKGAPPAKGGQKDDELKPSTGAAPSQEKRASVAYASPDLRLQAVWSDLFADIVTDALNGWVDVVVSDTFGHEDWHTIAALQPTRQLRLLGPRLLGEFQRVARVIQPHRELTLRHHPRGKLCVVLGGKSYSDKMLLFDGLLEVADEIYVCGAVANAMWRYFHLDKDERKTCAGEVGFEVDVEPAMSWRVMDSLRSKAARYSVKIYLPFDWKVGDAPLETDDPATRPSTAADGAAAVVVEDEDEEDDDDDNDDDDGDDDEDDAPKKHKKEKKKAEPVVVMEPPQVPEPVALQSYDGTVLHMAYTDEDGNVGTEWFCLDDLMPGCLSRFLCRTKSPVDGTSIPTPHVHDWITRTFDTGPLSTQALVARLDPTERLVVAGLPGMVEFAEFQSSARELAALVMRKQTLTNDVLIVGTQTHEWMQRLADTAALATARENAAVVKYLVAGAAHPALVTISSTTDSRDQM</sequence>
<dbReference type="InterPro" id="IPR036043">
    <property type="entry name" value="Phosphoglycerate_kinase_sf"/>
</dbReference>
<feature type="region of interest" description="Disordered" evidence="9">
    <location>
        <begin position="118"/>
        <end position="181"/>
    </location>
</feature>
<keyword evidence="6" id="KW-0418">Kinase</keyword>
<feature type="compositionally biased region" description="Acidic residues" evidence="9">
    <location>
        <begin position="718"/>
        <end position="737"/>
    </location>
</feature>
<dbReference type="GO" id="GO:0005524">
    <property type="term" value="F:ATP binding"/>
    <property type="evidence" value="ECO:0007669"/>
    <property type="project" value="UniProtKB-KW"/>
</dbReference>
<feature type="compositionally biased region" description="Basic and acidic residues" evidence="9">
    <location>
        <begin position="1100"/>
        <end position="1110"/>
    </location>
</feature>
<dbReference type="SUPFAM" id="SSF53748">
    <property type="entry name" value="Phosphoglycerate kinase"/>
    <property type="match status" value="1"/>
</dbReference>
<feature type="region of interest" description="Disordered" evidence="9">
    <location>
        <begin position="1331"/>
        <end position="1388"/>
    </location>
</feature>
<evidence type="ECO:0000256" key="6">
    <source>
        <dbReference type="ARBA" id="ARBA00022777"/>
    </source>
</evidence>
<protein>
    <recommendedName>
        <fullName evidence="3">phosphoglycerate kinase</fullName>
        <ecNumber evidence="3">2.7.2.3</ecNumber>
    </recommendedName>
</protein>
<evidence type="ECO:0000256" key="4">
    <source>
        <dbReference type="ARBA" id="ARBA00022679"/>
    </source>
</evidence>
<dbReference type="GO" id="GO:0006096">
    <property type="term" value="P:glycolytic process"/>
    <property type="evidence" value="ECO:0007669"/>
    <property type="project" value="InterPro"/>
</dbReference>
<feature type="compositionally biased region" description="Polar residues" evidence="9">
    <location>
        <begin position="118"/>
        <end position="135"/>
    </location>
</feature>
<feature type="compositionally biased region" description="Low complexity" evidence="9">
    <location>
        <begin position="900"/>
        <end position="909"/>
    </location>
</feature>
<dbReference type="EMBL" id="CAADRA010005501">
    <property type="protein sequence ID" value="VFT90601.1"/>
    <property type="molecule type" value="Genomic_DNA"/>
</dbReference>
<feature type="region of interest" description="Disordered" evidence="9">
    <location>
        <begin position="1032"/>
        <end position="1070"/>
    </location>
</feature>
<keyword evidence="5" id="KW-0547">Nucleotide-binding</keyword>
<dbReference type="InterPro" id="IPR015824">
    <property type="entry name" value="Phosphoglycerate_kinase_N"/>
</dbReference>
<feature type="region of interest" description="Disordered" evidence="9">
    <location>
        <begin position="1"/>
        <end position="28"/>
    </location>
</feature>
<dbReference type="Proteomes" id="UP000332933">
    <property type="component" value="Unassembled WGS sequence"/>
</dbReference>
<reference evidence="10" key="2">
    <citation type="submission" date="2019-06" db="EMBL/GenBank/DDBJ databases">
        <title>Genomics analysis of Aphanomyces spp. identifies a new class of oomycete effector associated with host adaptation.</title>
        <authorList>
            <person name="Gaulin E."/>
        </authorList>
    </citation>
    <scope>NUCLEOTIDE SEQUENCE</scope>
    <source>
        <strain evidence="10">CBS 578.67</strain>
    </source>
</reference>
<feature type="region of interest" description="Disordered" evidence="9">
    <location>
        <begin position="900"/>
        <end position="920"/>
    </location>
</feature>
<dbReference type="Pfam" id="PF14646">
    <property type="entry name" value="MYCBPAP"/>
    <property type="match status" value="1"/>
</dbReference>
<evidence type="ECO:0000256" key="2">
    <source>
        <dbReference type="ARBA" id="ARBA00008982"/>
    </source>
</evidence>
<dbReference type="PANTHER" id="PTHR48421:SF1">
    <property type="entry name" value="MYCBP-ASSOCIATED PROTEIN"/>
    <property type="match status" value="1"/>
</dbReference>
<feature type="region of interest" description="Disordered" evidence="9">
    <location>
        <begin position="704"/>
        <end position="740"/>
    </location>
</feature>
<dbReference type="InterPro" id="IPR032707">
    <property type="entry name" value="MYCBPAP"/>
</dbReference>
<feature type="region of interest" description="Disordered" evidence="9">
    <location>
        <begin position="386"/>
        <end position="428"/>
    </location>
</feature>
<feature type="region of interest" description="Disordered" evidence="9">
    <location>
        <begin position="1087"/>
        <end position="1144"/>
    </location>
</feature>
<dbReference type="InterPro" id="IPR001576">
    <property type="entry name" value="Phosphoglycerate_kinase"/>
</dbReference>
<keyword evidence="12" id="KW-1185">Reference proteome</keyword>
<feature type="compositionally biased region" description="Polar residues" evidence="9">
    <location>
        <begin position="143"/>
        <end position="162"/>
    </location>
</feature>
<feature type="compositionally biased region" description="Polar residues" evidence="9">
    <location>
        <begin position="1"/>
        <end position="13"/>
    </location>
</feature>
<organism evidence="11 12">
    <name type="scientific">Aphanomyces stellatus</name>
    <dbReference type="NCBI Taxonomy" id="120398"/>
    <lineage>
        <taxon>Eukaryota</taxon>
        <taxon>Sar</taxon>
        <taxon>Stramenopiles</taxon>
        <taxon>Oomycota</taxon>
        <taxon>Saprolegniomycetes</taxon>
        <taxon>Saprolegniales</taxon>
        <taxon>Verrucalvaceae</taxon>
        <taxon>Aphanomyces</taxon>
    </lineage>
</organism>
<evidence type="ECO:0000256" key="9">
    <source>
        <dbReference type="SAM" id="MobiDB-lite"/>
    </source>
</evidence>
<name>A0A485KZI9_9STRA</name>
<dbReference type="InterPro" id="IPR013783">
    <property type="entry name" value="Ig-like_fold"/>
</dbReference>
<evidence type="ECO:0000256" key="7">
    <source>
        <dbReference type="ARBA" id="ARBA00022840"/>
    </source>
</evidence>
<feature type="compositionally biased region" description="Acidic residues" evidence="9">
    <location>
        <begin position="1350"/>
        <end position="1373"/>
    </location>
</feature>
<evidence type="ECO:0000256" key="5">
    <source>
        <dbReference type="ARBA" id="ARBA00022741"/>
    </source>
</evidence>
<reference evidence="11 12" key="1">
    <citation type="submission" date="2019-03" db="EMBL/GenBank/DDBJ databases">
        <authorList>
            <person name="Gaulin E."/>
            <person name="Dumas B."/>
        </authorList>
    </citation>
    <scope>NUCLEOTIDE SEQUENCE [LARGE SCALE GENOMIC DNA]</scope>
    <source>
        <strain evidence="11">CBS 568.67</strain>
    </source>
</reference>
<feature type="region of interest" description="Disordered" evidence="9">
    <location>
        <begin position="658"/>
        <end position="677"/>
    </location>
</feature>
<comment type="similarity">
    <text evidence="2">Belongs to the phosphoglycerate kinase family.</text>
</comment>
<keyword evidence="7" id="KW-0067">ATP-binding</keyword>
<evidence type="ECO:0000313" key="10">
    <source>
        <dbReference type="EMBL" id="KAF0695419.1"/>
    </source>
</evidence>
<dbReference type="OrthoDB" id="10263316at2759"/>
<dbReference type="EC" id="2.7.2.3" evidence="3"/>
<dbReference type="Gene3D" id="3.40.50.1260">
    <property type="entry name" value="Phosphoglycerate kinase, N-terminal domain"/>
    <property type="match status" value="1"/>
</dbReference>
<evidence type="ECO:0000313" key="11">
    <source>
        <dbReference type="EMBL" id="VFT90601.1"/>
    </source>
</evidence>
<dbReference type="PANTHER" id="PTHR48421">
    <property type="entry name" value="MYCBP-ASSOCIATED PROTEIN"/>
    <property type="match status" value="1"/>
</dbReference>
<keyword evidence="8" id="KW-0460">Magnesium</keyword>
<feature type="compositionally biased region" description="Low complexity" evidence="9">
    <location>
        <begin position="1046"/>
        <end position="1056"/>
    </location>
</feature>
<proteinExistence type="inferred from homology"/>
<dbReference type="Pfam" id="PF00162">
    <property type="entry name" value="PGK"/>
    <property type="match status" value="1"/>
</dbReference>